<dbReference type="Proteomes" id="UP001176940">
    <property type="component" value="Unassembled WGS sequence"/>
</dbReference>
<protein>
    <recommendedName>
        <fullName evidence="1">NIDO domain-containing protein</fullName>
    </recommendedName>
</protein>
<organism evidence="2 3">
    <name type="scientific">Ranitomeya imitator</name>
    <name type="common">mimic poison frog</name>
    <dbReference type="NCBI Taxonomy" id="111125"/>
    <lineage>
        <taxon>Eukaryota</taxon>
        <taxon>Metazoa</taxon>
        <taxon>Chordata</taxon>
        <taxon>Craniata</taxon>
        <taxon>Vertebrata</taxon>
        <taxon>Euteleostomi</taxon>
        <taxon>Amphibia</taxon>
        <taxon>Batrachia</taxon>
        <taxon>Anura</taxon>
        <taxon>Neobatrachia</taxon>
        <taxon>Hyloidea</taxon>
        <taxon>Dendrobatidae</taxon>
        <taxon>Dendrobatinae</taxon>
        <taxon>Ranitomeya</taxon>
    </lineage>
</organism>
<comment type="caution">
    <text evidence="2">The sequence shown here is derived from an EMBL/GenBank/DDBJ whole genome shotgun (WGS) entry which is preliminary data.</text>
</comment>
<gene>
    <name evidence="2" type="ORF">RIMI_LOCUS17562597</name>
</gene>
<name>A0ABN9M8Y7_9NEOB</name>
<feature type="non-terminal residue" evidence="2">
    <location>
        <position position="1"/>
    </location>
</feature>
<feature type="domain" description="NIDO" evidence="1">
    <location>
        <begin position="319"/>
        <end position="471"/>
    </location>
</feature>
<sequence>VNNNGLLSFMTPILDFTPQVTTTVPYVSAVPYIAPFWADVDVTIAGDIYYRESTDPQLLERATSDIRTYFHDLKFNAQWIFVATWDQVAFHGSQTNKTNTFQVVLTSDGSFTFIFFNYQDIQWTTGIFSGGSPMDGVGGVAALAGLSSDVTDNHFYITGSLMPAIINVTQTSNVKVKGRWVFKVNSFYIEDASGNILDGSFSYTTSSPPAATTRPEEAQKTTTTDMLATDVNQVTTTDPTLPLYETDLLYPYGPRVDYTFQKVDNGYINVAFLTSLPIFGSSSSLIYIHTNGYFSVNTRLIQFTPQNLPVDKRIPLIAPFWADVDNQISGDIYCRISIDPNVLSRVTDDINSYFQGLNFSADWVLVTTWDRVTYHGSQSDKVNTFQAVLATDGSATFVIFNYGNIQWTTGTASGGDSLTGLGGIPALAGLSSGNNIGNYIIPESLSPAMVNISSTSNVNVPGRWVFRVDKQYIEDTHGIVESLIFIPPSKPLFRYVYTTDLTI</sequence>
<reference evidence="2" key="1">
    <citation type="submission" date="2023-07" db="EMBL/GenBank/DDBJ databases">
        <authorList>
            <person name="Stuckert A."/>
        </authorList>
    </citation>
    <scope>NUCLEOTIDE SEQUENCE</scope>
</reference>
<evidence type="ECO:0000313" key="3">
    <source>
        <dbReference type="Proteomes" id="UP001176940"/>
    </source>
</evidence>
<dbReference type="EMBL" id="CAUEEQ010051479">
    <property type="protein sequence ID" value="CAJ0961127.1"/>
    <property type="molecule type" value="Genomic_DNA"/>
</dbReference>
<evidence type="ECO:0000259" key="1">
    <source>
        <dbReference type="PROSITE" id="PS51220"/>
    </source>
</evidence>
<dbReference type="SMART" id="SM00539">
    <property type="entry name" value="NIDO"/>
    <property type="match status" value="2"/>
</dbReference>
<feature type="domain" description="NIDO" evidence="1">
    <location>
        <begin position="35"/>
        <end position="187"/>
    </location>
</feature>
<dbReference type="PROSITE" id="PS51220">
    <property type="entry name" value="NIDO"/>
    <property type="match status" value="2"/>
</dbReference>
<keyword evidence="3" id="KW-1185">Reference proteome</keyword>
<dbReference type="InterPro" id="IPR051495">
    <property type="entry name" value="Epithelial_Barrier/Signaling"/>
</dbReference>
<dbReference type="InterPro" id="IPR003886">
    <property type="entry name" value="NIDO_dom"/>
</dbReference>
<accession>A0ABN9M8Y7</accession>
<evidence type="ECO:0000313" key="2">
    <source>
        <dbReference type="EMBL" id="CAJ0961127.1"/>
    </source>
</evidence>
<dbReference type="PANTHER" id="PTHR13802">
    <property type="entry name" value="MUCIN 4-RELATED"/>
    <property type="match status" value="1"/>
</dbReference>
<dbReference type="Pfam" id="PF06119">
    <property type="entry name" value="NIDO"/>
    <property type="match status" value="2"/>
</dbReference>
<dbReference type="PANTHER" id="PTHR13802:SF59">
    <property type="entry name" value="SUSHI DOMAIN-CONTAINING PROTEIN 2"/>
    <property type="match status" value="1"/>
</dbReference>
<proteinExistence type="predicted"/>